<name>A0A1J4V465_9BACT</name>
<dbReference type="CDD" id="cd01129">
    <property type="entry name" value="PulE-GspE-like"/>
    <property type="match status" value="1"/>
</dbReference>
<evidence type="ECO:0000313" key="5">
    <source>
        <dbReference type="EMBL" id="OIO29589.1"/>
    </source>
</evidence>
<organism evidence="5 6">
    <name type="scientific">Candidatus Nomurabacteria bacterium CG1_02_31_12</name>
    <dbReference type="NCBI Taxonomy" id="1805280"/>
    <lineage>
        <taxon>Bacteria</taxon>
        <taxon>Candidatus Nomuraibacteriota</taxon>
    </lineage>
</organism>
<reference evidence="5 6" key="1">
    <citation type="journal article" date="2016" name="Environ. Microbiol.">
        <title>Genomic resolution of a cold subsurface aquifer community provides metabolic insights for novel microbes adapted to high CO concentrations.</title>
        <authorList>
            <person name="Probst A.J."/>
            <person name="Castelle C.J."/>
            <person name="Singh A."/>
            <person name="Brown C.T."/>
            <person name="Anantharaman K."/>
            <person name="Sharon I."/>
            <person name="Hug L.A."/>
            <person name="Burstein D."/>
            <person name="Emerson J.B."/>
            <person name="Thomas B.C."/>
            <person name="Banfield J.F."/>
        </authorList>
    </citation>
    <scope>NUCLEOTIDE SEQUENCE [LARGE SCALE GENOMIC DNA]</scope>
    <source>
        <strain evidence="5">CG1_02_31_12</strain>
    </source>
</reference>
<dbReference type="Pfam" id="PF00437">
    <property type="entry name" value="T2SSE"/>
    <property type="match status" value="1"/>
</dbReference>
<dbReference type="Gene3D" id="3.30.450.90">
    <property type="match status" value="1"/>
</dbReference>
<dbReference type="Proteomes" id="UP000185769">
    <property type="component" value="Unassembled WGS sequence"/>
</dbReference>
<dbReference type="InterPro" id="IPR001482">
    <property type="entry name" value="T2SS/T4SS_dom"/>
</dbReference>
<evidence type="ECO:0000256" key="1">
    <source>
        <dbReference type="ARBA" id="ARBA00006611"/>
    </source>
</evidence>
<comment type="caution">
    <text evidence="5">The sequence shown here is derived from an EMBL/GenBank/DDBJ whole genome shotgun (WGS) entry which is preliminary data.</text>
</comment>
<sequence length="583" mass="65195">MSFLEELVKKGVINNAQIDEIKNLAKEKNDGNIDEALIEFGISEDKILTIKGEYLDMPVKKIDTKDMSFDVLKYIPEDAAKHYGFVPIELKDGVLEMGILDGENSQAVDALQFISAKLGIPFKIFLISNSDYKSIIEIYKGVAVQVEEALEEFDQDKKDEKSLNEAKNLNDEIKDAKLGEETKIVEDAPVIKIVAVMLRNAIEGNASDIHIENTGEKVKVRFRVDGTLHTSIVLPSNVYNGIVARIKILAKLRLDEKRKPQDGSFSTTLNGHKIDFRVSTMPAYYGEKVVIRILDAEKGVKSLDKLGLSKRNLEMLREAITRPYGLILITGPTGSGKSTTLYSMMNELDKESSNIVSLEDPVEYHMPDINQSQMMPEIGYTFASGLRSILRQDPDVIMVGEIRDKETAQLAIQAALTGHLVLSTLHTNNAIGAIPRLIDMGVDPYLIAPTLILSVAQRLAKMTCPASRKLVSIDPSIKLQIENEMKDLPEEFKSQIEIKNEMYDTVPSQECPSGTRGRIAIYEMFNVSKEMQKVILKNPIDSEIYKVARNDGMLLMREDAMLKALDGIIPYKEVFNFTNENSD</sequence>
<accession>A0A1J4V465</accession>
<dbReference type="STRING" id="1805280.AUJ22_01140"/>
<dbReference type="Pfam" id="PF05157">
    <property type="entry name" value="MshEN"/>
    <property type="match status" value="1"/>
</dbReference>
<dbReference type="SMART" id="SM00382">
    <property type="entry name" value="AAA"/>
    <property type="match status" value="1"/>
</dbReference>
<dbReference type="GO" id="GO:0005886">
    <property type="term" value="C:plasma membrane"/>
    <property type="evidence" value="ECO:0007669"/>
    <property type="project" value="TreeGrafter"/>
</dbReference>
<evidence type="ECO:0000256" key="2">
    <source>
        <dbReference type="ARBA" id="ARBA00022741"/>
    </source>
</evidence>
<keyword evidence="2" id="KW-0547">Nucleotide-binding</keyword>
<dbReference type="Gene3D" id="3.30.300.160">
    <property type="entry name" value="Type II secretion system, protein E, N-terminal domain"/>
    <property type="match status" value="1"/>
</dbReference>
<dbReference type="GO" id="GO:0016887">
    <property type="term" value="F:ATP hydrolysis activity"/>
    <property type="evidence" value="ECO:0007669"/>
    <property type="project" value="TreeGrafter"/>
</dbReference>
<evidence type="ECO:0000313" key="6">
    <source>
        <dbReference type="Proteomes" id="UP000185769"/>
    </source>
</evidence>
<dbReference type="Gene3D" id="3.40.50.300">
    <property type="entry name" value="P-loop containing nucleotide triphosphate hydrolases"/>
    <property type="match status" value="1"/>
</dbReference>
<comment type="similarity">
    <text evidence="1">Belongs to the GSP E family.</text>
</comment>
<dbReference type="EMBL" id="MNVM01000018">
    <property type="protein sequence ID" value="OIO29589.1"/>
    <property type="molecule type" value="Genomic_DNA"/>
</dbReference>
<dbReference type="InterPro" id="IPR037257">
    <property type="entry name" value="T2SS_E_N_sf"/>
</dbReference>
<dbReference type="InterPro" id="IPR027417">
    <property type="entry name" value="P-loop_NTPase"/>
</dbReference>
<dbReference type="InterPro" id="IPR003593">
    <property type="entry name" value="AAA+_ATPase"/>
</dbReference>
<evidence type="ECO:0000256" key="3">
    <source>
        <dbReference type="ARBA" id="ARBA00022840"/>
    </source>
</evidence>
<dbReference type="PROSITE" id="PS00662">
    <property type="entry name" value="T2SP_E"/>
    <property type="match status" value="1"/>
</dbReference>
<evidence type="ECO:0000259" key="4">
    <source>
        <dbReference type="PROSITE" id="PS00662"/>
    </source>
</evidence>
<dbReference type="SUPFAM" id="SSF160246">
    <property type="entry name" value="EspE N-terminal domain-like"/>
    <property type="match status" value="1"/>
</dbReference>
<dbReference type="InterPro" id="IPR007831">
    <property type="entry name" value="T2SS_GspE_N"/>
</dbReference>
<dbReference type="PANTHER" id="PTHR30258">
    <property type="entry name" value="TYPE II SECRETION SYSTEM PROTEIN GSPE-RELATED"/>
    <property type="match status" value="1"/>
</dbReference>
<feature type="domain" description="Bacterial type II secretion system protein E" evidence="4">
    <location>
        <begin position="390"/>
        <end position="404"/>
    </location>
</feature>
<dbReference type="GO" id="GO:0005524">
    <property type="term" value="F:ATP binding"/>
    <property type="evidence" value="ECO:0007669"/>
    <property type="project" value="UniProtKB-KW"/>
</dbReference>
<dbReference type="PANTHER" id="PTHR30258:SF1">
    <property type="entry name" value="PROTEIN TRANSPORT PROTEIN HOFB HOMOLOG"/>
    <property type="match status" value="1"/>
</dbReference>
<dbReference type="AlphaFoldDB" id="A0A1J4V465"/>
<dbReference type="SUPFAM" id="SSF52540">
    <property type="entry name" value="P-loop containing nucleoside triphosphate hydrolases"/>
    <property type="match status" value="1"/>
</dbReference>
<proteinExistence type="inferred from homology"/>
<gene>
    <name evidence="5" type="ORF">AUJ22_01140</name>
</gene>
<protein>
    <recommendedName>
        <fullName evidence="4">Bacterial type II secretion system protein E domain-containing protein</fullName>
    </recommendedName>
</protein>
<keyword evidence="3" id="KW-0067">ATP-binding</keyword>